<reference evidence="2 3" key="1">
    <citation type="submission" date="2018-10" db="EMBL/GenBank/DDBJ databases">
        <title>Ulvibacterium marinum gen. nov., sp. nov., a novel marine bacterium of the family Flavobacteriaceae, isolated from a culture of the green alga Ulva prolifera.</title>
        <authorList>
            <person name="Zhang Z."/>
        </authorList>
    </citation>
    <scope>NUCLEOTIDE SEQUENCE [LARGE SCALE GENOMIC DNA]</scope>
    <source>
        <strain evidence="2 3">CCMM003</strain>
    </source>
</reference>
<comment type="similarity">
    <text evidence="1">Belongs to the short-chain dehydrogenases/reductases (SDR) family.</text>
</comment>
<dbReference type="PANTHER" id="PTHR42879:SF2">
    <property type="entry name" value="3-OXOACYL-[ACYL-CARRIER-PROTEIN] REDUCTASE FABG"/>
    <property type="match status" value="1"/>
</dbReference>
<dbReference type="Pfam" id="PF13561">
    <property type="entry name" value="adh_short_C2"/>
    <property type="match status" value="1"/>
</dbReference>
<dbReference type="InterPro" id="IPR002347">
    <property type="entry name" value="SDR_fam"/>
</dbReference>
<dbReference type="FunFam" id="3.40.50.720:FF:000084">
    <property type="entry name" value="Short-chain dehydrogenase reductase"/>
    <property type="match status" value="1"/>
</dbReference>
<gene>
    <name evidence="2" type="ORF">D7Z94_24840</name>
</gene>
<dbReference type="PANTHER" id="PTHR42879">
    <property type="entry name" value="3-OXOACYL-(ACYL-CARRIER-PROTEIN) REDUCTASE"/>
    <property type="match status" value="1"/>
</dbReference>
<evidence type="ECO:0000313" key="2">
    <source>
        <dbReference type="EMBL" id="RKN77005.1"/>
    </source>
</evidence>
<protein>
    <submittedName>
        <fullName evidence="2">SDR family oxidoreductase</fullName>
    </submittedName>
</protein>
<evidence type="ECO:0000313" key="3">
    <source>
        <dbReference type="Proteomes" id="UP000276603"/>
    </source>
</evidence>
<dbReference type="RefSeq" id="WP_120714351.1">
    <property type="nucleotide sequence ID" value="NZ_RBCJ01000006.1"/>
</dbReference>
<dbReference type="PRINTS" id="PR00081">
    <property type="entry name" value="GDHRDH"/>
</dbReference>
<dbReference type="OrthoDB" id="9788235at2"/>
<proteinExistence type="inferred from homology"/>
<evidence type="ECO:0000256" key="1">
    <source>
        <dbReference type="ARBA" id="ARBA00006484"/>
    </source>
</evidence>
<dbReference type="AlphaFoldDB" id="A0A3B0BUE2"/>
<dbReference type="Proteomes" id="UP000276603">
    <property type="component" value="Unassembled WGS sequence"/>
</dbReference>
<dbReference type="PRINTS" id="PR00080">
    <property type="entry name" value="SDRFAMILY"/>
</dbReference>
<sequence>MEIDLKNKIALVTGSSRGIGKSIAEYLAGLGATVIVHYHNNIDATEALLKVLPKNNNLDHGMVQADLGKPKDIHAMFDFIGQAYGKLDILVNNAGYRIPKPFDDINDYELERTMQVNFMGGFRCTREAIRLMSENARVIFIASVDANRPGAKRTDYGSSKAAEIMLMKNLALELSNRKILVNAVSPGAIDTDMTSQMKADNGSYERTLKGIPLGRFGKVNEIAAMVAFLASDNALYITGSNIVIDGGLSLMRGY</sequence>
<dbReference type="Gene3D" id="3.40.50.720">
    <property type="entry name" value="NAD(P)-binding Rossmann-like Domain"/>
    <property type="match status" value="1"/>
</dbReference>
<dbReference type="EMBL" id="RBCJ01000006">
    <property type="protein sequence ID" value="RKN77005.1"/>
    <property type="molecule type" value="Genomic_DNA"/>
</dbReference>
<keyword evidence="3" id="KW-1185">Reference proteome</keyword>
<dbReference type="InterPro" id="IPR050259">
    <property type="entry name" value="SDR"/>
</dbReference>
<comment type="caution">
    <text evidence="2">The sequence shown here is derived from an EMBL/GenBank/DDBJ whole genome shotgun (WGS) entry which is preliminary data.</text>
</comment>
<organism evidence="2 3">
    <name type="scientific">Ulvibacterium marinum</name>
    <dbReference type="NCBI Taxonomy" id="2419782"/>
    <lineage>
        <taxon>Bacteria</taxon>
        <taxon>Pseudomonadati</taxon>
        <taxon>Bacteroidota</taxon>
        <taxon>Flavobacteriia</taxon>
        <taxon>Flavobacteriales</taxon>
        <taxon>Flavobacteriaceae</taxon>
        <taxon>Ulvibacterium</taxon>
    </lineage>
</organism>
<name>A0A3B0BUE2_9FLAO</name>
<dbReference type="InterPro" id="IPR036291">
    <property type="entry name" value="NAD(P)-bd_dom_sf"/>
</dbReference>
<accession>A0A3B0BUE2</accession>
<dbReference type="SUPFAM" id="SSF51735">
    <property type="entry name" value="NAD(P)-binding Rossmann-fold domains"/>
    <property type="match status" value="1"/>
</dbReference>